<evidence type="ECO:0000313" key="3">
    <source>
        <dbReference type="Proteomes" id="UP001515100"/>
    </source>
</evidence>
<organism evidence="2 3">
    <name type="scientific">Aeromicrobium fastidiosum</name>
    <dbReference type="NCBI Taxonomy" id="52699"/>
    <lineage>
        <taxon>Bacteria</taxon>
        <taxon>Bacillati</taxon>
        <taxon>Actinomycetota</taxon>
        <taxon>Actinomycetes</taxon>
        <taxon>Propionibacteriales</taxon>
        <taxon>Nocardioidaceae</taxon>
        <taxon>Aeromicrobium</taxon>
    </lineage>
</organism>
<proteinExistence type="predicted"/>
<sequence>MSILHVEHEQLPKRWRVPSESPYVLFVVGDQVRLAVPYLDVAPRFADSHRESRDVSTLTAVSRELGIPIEPMPSSRVESLAAATPRSAIVRFDRRWSSPGTLALTVPVIAAFLAVLFVLPQLDLVAHIDVLTRAVGVLVLPVAAWVLWLRLRSLWLVTRSPRPSGRTVVAASFGPSAPLALRRAELQVGDDAVMFRSGGREVWVAGPRRGGISSAVVGNEAIHLLDGDGVIRLVLTTQGWRDGDGSTTGLEQALSRHAISVETTPVPLDTQHASDDLAWASGSPWISAADQGAVFPGFTVLLIFTGITGASGLTEWIAEAGDAASFIAAVVSVMLIAGLALSASAAFAWSRMQPRAGRS</sequence>
<keyword evidence="1" id="KW-0472">Membrane</keyword>
<evidence type="ECO:0000313" key="2">
    <source>
        <dbReference type="EMBL" id="KAA1380506.1"/>
    </source>
</evidence>
<dbReference type="EMBL" id="SDPP02000001">
    <property type="protein sequence ID" value="KAA1380506.1"/>
    <property type="molecule type" value="Genomic_DNA"/>
</dbReference>
<evidence type="ECO:0000256" key="1">
    <source>
        <dbReference type="SAM" id="Phobius"/>
    </source>
</evidence>
<comment type="caution">
    <text evidence="2">The sequence shown here is derived from an EMBL/GenBank/DDBJ whole genome shotgun (WGS) entry which is preliminary data.</text>
</comment>
<protein>
    <submittedName>
        <fullName evidence="2">Uncharacterized protein</fullName>
    </submittedName>
</protein>
<keyword evidence="1" id="KW-0812">Transmembrane</keyword>
<dbReference type="RefSeq" id="WP_129181035.1">
    <property type="nucleotide sequence ID" value="NZ_JAGIOG010000001.1"/>
</dbReference>
<feature type="transmembrane region" description="Helical" evidence="1">
    <location>
        <begin position="293"/>
        <end position="314"/>
    </location>
</feature>
<reference evidence="2" key="1">
    <citation type="submission" date="2019-09" db="EMBL/GenBank/DDBJ databases">
        <authorList>
            <person name="Li J."/>
        </authorList>
    </citation>
    <scope>NUCLEOTIDE SEQUENCE [LARGE SCALE GENOMIC DNA]</scope>
    <source>
        <strain evidence="2">NRBC 14897</strain>
    </source>
</reference>
<keyword evidence="3" id="KW-1185">Reference proteome</keyword>
<accession>A0A641AQX4</accession>
<dbReference type="AlphaFoldDB" id="A0A641AQX4"/>
<keyword evidence="1" id="KW-1133">Transmembrane helix</keyword>
<feature type="transmembrane region" description="Helical" evidence="1">
    <location>
        <begin position="101"/>
        <end position="119"/>
    </location>
</feature>
<dbReference type="Proteomes" id="UP001515100">
    <property type="component" value="Unassembled WGS sequence"/>
</dbReference>
<name>A0A641AQX4_9ACTN</name>
<feature type="transmembrane region" description="Helical" evidence="1">
    <location>
        <begin position="326"/>
        <end position="349"/>
    </location>
</feature>
<dbReference type="OrthoDB" id="3204158at2"/>
<gene>
    <name evidence="2" type="ORF">ESP62_004830</name>
</gene>
<feature type="transmembrane region" description="Helical" evidence="1">
    <location>
        <begin position="131"/>
        <end position="149"/>
    </location>
</feature>